<accession>A0ABX3RAY0</accession>
<evidence type="ECO:0000313" key="2">
    <source>
        <dbReference type="Proteomes" id="UP000192327"/>
    </source>
</evidence>
<protein>
    <submittedName>
        <fullName evidence="1">Uncharacterized protein</fullName>
    </submittedName>
</protein>
<gene>
    <name evidence="1" type="ORF">BST15_20260</name>
</gene>
<dbReference type="RefSeq" id="WP_198528267.1">
    <property type="nucleotide sequence ID" value="NZ_JACKUJ010000046.1"/>
</dbReference>
<comment type="caution">
    <text evidence="1">The sequence shown here is derived from an EMBL/GenBank/DDBJ whole genome shotgun (WGS) entry which is preliminary data.</text>
</comment>
<name>A0ABX3RAY0_9MYCO</name>
<dbReference type="Proteomes" id="UP000192327">
    <property type="component" value="Unassembled WGS sequence"/>
</dbReference>
<sequence length="259" mass="27555">MTAQRYRKKPVEIDAMQFDGTPDTATQIIDWALANNVVITYHCPDGDACRRDSHVLHVSTLEGTMTALPGDWIIRGVAGEFYPCKPAIFAATYEPAVAVMADLIEHMATEIVNAGLSSASDPIRLAHAALTGMNAAGYAAVKPELGKLSADWLAQAQLYPEAIQKFAADLIKAAAHPRLAVVELPEPDGPLAYVNGQPSGIAWRRDGADGGWATIAVQDRGNLIAAISCLRSIEDFRWAATALLAAAHHKAQAVGLAHA</sequence>
<organism evidence="1 2">
    <name type="scientific">Mycolicibacter arupensis</name>
    <dbReference type="NCBI Taxonomy" id="342002"/>
    <lineage>
        <taxon>Bacteria</taxon>
        <taxon>Bacillati</taxon>
        <taxon>Actinomycetota</taxon>
        <taxon>Actinomycetes</taxon>
        <taxon>Mycobacteriales</taxon>
        <taxon>Mycobacteriaceae</taxon>
        <taxon>Mycolicibacter</taxon>
    </lineage>
</organism>
<keyword evidence="2" id="KW-1185">Reference proteome</keyword>
<proteinExistence type="predicted"/>
<reference evidence="1 2" key="1">
    <citation type="submission" date="2016-12" db="EMBL/GenBank/DDBJ databases">
        <title>The new phylogeny of genus Mycobacterium.</title>
        <authorList>
            <person name="Tortoli E."/>
            <person name="Trovato A."/>
            <person name="Cirillo D.M."/>
        </authorList>
    </citation>
    <scope>NUCLEOTIDE SEQUENCE [LARGE SCALE GENOMIC DNA]</scope>
    <source>
        <strain evidence="1 2">DSM 44942</strain>
    </source>
</reference>
<evidence type="ECO:0000313" key="1">
    <source>
        <dbReference type="EMBL" id="OQZ91200.1"/>
    </source>
</evidence>
<dbReference type="EMBL" id="MVHH01000085">
    <property type="protein sequence ID" value="OQZ91200.1"/>
    <property type="molecule type" value="Genomic_DNA"/>
</dbReference>